<evidence type="ECO:0000256" key="3">
    <source>
        <dbReference type="ARBA" id="ARBA00022806"/>
    </source>
</evidence>
<dbReference type="Proteomes" id="UP000544331">
    <property type="component" value="Unassembled WGS sequence"/>
</dbReference>
<keyword evidence="2" id="KW-0378">Hydrolase</keyword>
<dbReference type="GO" id="GO:0006397">
    <property type="term" value="P:mRNA processing"/>
    <property type="evidence" value="ECO:0007669"/>
    <property type="project" value="UniProtKB-KW"/>
</dbReference>
<dbReference type="GO" id="GO:0005681">
    <property type="term" value="C:spliceosomal complex"/>
    <property type="evidence" value="ECO:0007669"/>
    <property type="project" value="TreeGrafter"/>
</dbReference>
<dbReference type="InterPro" id="IPR027417">
    <property type="entry name" value="P-loop_NTPase"/>
</dbReference>
<proteinExistence type="predicted"/>
<dbReference type="Gene3D" id="3.40.50.300">
    <property type="entry name" value="P-loop containing nucleotide triphosphate hydrolases"/>
    <property type="match status" value="2"/>
</dbReference>
<dbReference type="InterPro" id="IPR001650">
    <property type="entry name" value="Helicase_C-like"/>
</dbReference>
<dbReference type="PROSITE" id="PS51194">
    <property type="entry name" value="HELICASE_CTER"/>
    <property type="match status" value="1"/>
</dbReference>
<keyword evidence="1" id="KW-0547">Nucleotide-binding</keyword>
<evidence type="ECO:0000256" key="5">
    <source>
        <dbReference type="SAM" id="MobiDB-lite"/>
    </source>
</evidence>
<organism evidence="7 8">
    <name type="scientific">Fusarium mundagurra</name>
    <dbReference type="NCBI Taxonomy" id="1567541"/>
    <lineage>
        <taxon>Eukaryota</taxon>
        <taxon>Fungi</taxon>
        <taxon>Dikarya</taxon>
        <taxon>Ascomycota</taxon>
        <taxon>Pezizomycotina</taxon>
        <taxon>Sordariomycetes</taxon>
        <taxon>Hypocreomycetidae</taxon>
        <taxon>Hypocreales</taxon>
        <taxon>Nectriaceae</taxon>
        <taxon>Fusarium</taxon>
        <taxon>Fusarium fujikuroi species complex</taxon>
    </lineage>
</organism>
<reference evidence="7 8" key="1">
    <citation type="submission" date="2020-05" db="EMBL/GenBank/DDBJ databases">
        <title>Identification and distribution of gene clusters putatively required for synthesis of sphingolipid metabolism inhibitors in phylogenetically diverse species of the filamentous fungus Fusarium.</title>
        <authorList>
            <person name="Kim H.-S."/>
            <person name="Busman M."/>
            <person name="Brown D.W."/>
            <person name="Divon H."/>
            <person name="Uhlig S."/>
            <person name="Proctor R.H."/>
        </authorList>
    </citation>
    <scope>NUCLEOTIDE SEQUENCE [LARGE SCALE GENOMIC DNA]</scope>
    <source>
        <strain evidence="7 8">NRRL 66235</strain>
    </source>
</reference>
<evidence type="ECO:0000313" key="7">
    <source>
        <dbReference type="EMBL" id="KAF5709706.1"/>
    </source>
</evidence>
<dbReference type="EMBL" id="JAAOAN010000352">
    <property type="protein sequence ID" value="KAF5709706.1"/>
    <property type="molecule type" value="Genomic_DNA"/>
</dbReference>
<dbReference type="OrthoDB" id="10253254at2759"/>
<evidence type="ECO:0000256" key="2">
    <source>
        <dbReference type="ARBA" id="ARBA00022801"/>
    </source>
</evidence>
<keyword evidence="8" id="KW-1185">Reference proteome</keyword>
<dbReference type="PANTHER" id="PTHR18934:SF99">
    <property type="entry name" value="ATP-DEPENDENT RNA HELICASE DHX37-RELATED"/>
    <property type="match status" value="1"/>
</dbReference>
<dbReference type="Pfam" id="PF00271">
    <property type="entry name" value="Helicase_C"/>
    <property type="match status" value="1"/>
</dbReference>
<dbReference type="AlphaFoldDB" id="A0A8H6D9S8"/>
<name>A0A8H6D9S8_9HYPO</name>
<comment type="caution">
    <text evidence="7">The sequence shown here is derived from an EMBL/GenBank/DDBJ whole genome shotgun (WGS) entry which is preliminary data.</text>
</comment>
<evidence type="ECO:0000259" key="6">
    <source>
        <dbReference type="PROSITE" id="PS51194"/>
    </source>
</evidence>
<gene>
    <name evidence="7" type="ORF">FMUND_9895</name>
</gene>
<feature type="domain" description="Helicase C-terminal" evidence="6">
    <location>
        <begin position="167"/>
        <end position="322"/>
    </location>
</feature>
<dbReference type="GO" id="GO:0003723">
    <property type="term" value="F:RNA binding"/>
    <property type="evidence" value="ECO:0007669"/>
    <property type="project" value="TreeGrafter"/>
</dbReference>
<feature type="region of interest" description="Disordered" evidence="5">
    <location>
        <begin position="36"/>
        <end position="61"/>
    </location>
</feature>
<evidence type="ECO:0000256" key="4">
    <source>
        <dbReference type="ARBA" id="ARBA00022840"/>
    </source>
</evidence>
<feature type="compositionally biased region" description="Basic and acidic residues" evidence="5">
    <location>
        <begin position="44"/>
        <end position="61"/>
    </location>
</feature>
<keyword evidence="3 7" id="KW-0347">Helicase</keyword>
<evidence type="ECO:0000256" key="1">
    <source>
        <dbReference type="ARBA" id="ARBA00022741"/>
    </source>
</evidence>
<dbReference type="SUPFAM" id="SSF52540">
    <property type="entry name" value="P-loop containing nucleoside triphosphate hydrolases"/>
    <property type="match status" value="1"/>
</dbReference>
<dbReference type="SMART" id="SM00490">
    <property type="entry name" value="HELICc"/>
    <property type="match status" value="1"/>
</dbReference>
<dbReference type="GO" id="GO:0008380">
    <property type="term" value="P:RNA splicing"/>
    <property type="evidence" value="ECO:0007669"/>
    <property type="project" value="UniProtKB-KW"/>
</dbReference>
<dbReference type="GO" id="GO:0003724">
    <property type="term" value="F:RNA helicase activity"/>
    <property type="evidence" value="ECO:0007669"/>
    <property type="project" value="UniProtKB-EC"/>
</dbReference>
<protein>
    <submittedName>
        <fullName evidence="7">Pre-mRNA-splicing factor ATP-dependent RNA helicase prp43</fullName>
    </submittedName>
</protein>
<evidence type="ECO:0000313" key="8">
    <source>
        <dbReference type="Proteomes" id="UP000544331"/>
    </source>
</evidence>
<keyword evidence="4" id="KW-0067">ATP-binding</keyword>
<dbReference type="PANTHER" id="PTHR18934">
    <property type="entry name" value="ATP-DEPENDENT RNA HELICASE"/>
    <property type="match status" value="1"/>
</dbReference>
<accession>A0A8H6D9S8</accession>
<dbReference type="GO" id="GO:0016787">
    <property type="term" value="F:hydrolase activity"/>
    <property type="evidence" value="ECO:0007669"/>
    <property type="project" value="UniProtKB-KW"/>
</dbReference>
<sequence length="322" mass="35892">MIDQTEDEAPALDPTLVEAANNSDLPLSLIRRLQNPEGSAIATEDSKDHPVRPGEKHSEKSFELLKQRRALPVSSRRQEFLNAYHQRQVIILSSETGSRETIQISRFIIFNKWQKPGKIACNKPRRITAMSAAARTAAELDVQVGDEAGYAVCFDRKAHPMKTKLGYMTNGMFIEVVKTDSNNSTRPSVEEVEEACNFLRKEIGDLLVLPLYSHLPESQRDLIFQSSTQRKCVCATSIAEASITIDGIVYVIDLGKSKQLGNSPRMGLDTLVTGLIFKAAARQRAGRAGRTKPGLCYRLYTHKSFMEDMRPSNQPAILESNI</sequence>